<evidence type="ECO:0000313" key="6">
    <source>
        <dbReference type="Proteomes" id="UP000267096"/>
    </source>
</evidence>
<evidence type="ECO:0000313" key="5">
    <source>
        <dbReference type="EMBL" id="VDK26036.1"/>
    </source>
</evidence>
<dbReference type="Pfam" id="PF00385">
    <property type="entry name" value="Chromo"/>
    <property type="match status" value="1"/>
</dbReference>
<reference evidence="5 6" key="1">
    <citation type="submission" date="2018-11" db="EMBL/GenBank/DDBJ databases">
        <authorList>
            <consortium name="Pathogen Informatics"/>
        </authorList>
    </citation>
    <scope>NUCLEOTIDE SEQUENCE [LARGE SCALE GENOMIC DNA]</scope>
</reference>
<feature type="compositionally biased region" description="Polar residues" evidence="3">
    <location>
        <begin position="130"/>
        <end position="140"/>
    </location>
</feature>
<comment type="subcellular location">
    <subcellularLocation>
        <location evidence="1">Nucleus</location>
    </subcellularLocation>
</comment>
<gene>
    <name evidence="5" type="ORF">ASIM_LOCUS5762</name>
</gene>
<proteinExistence type="predicted"/>
<protein>
    <recommendedName>
        <fullName evidence="4">Chromo domain-containing protein</fullName>
    </recommendedName>
</protein>
<dbReference type="PROSITE" id="PS00598">
    <property type="entry name" value="CHROMO_1"/>
    <property type="match status" value="1"/>
</dbReference>
<dbReference type="InterPro" id="IPR016197">
    <property type="entry name" value="Chromo-like_dom_sf"/>
</dbReference>
<feature type="region of interest" description="Disordered" evidence="3">
    <location>
        <begin position="114"/>
        <end position="140"/>
    </location>
</feature>
<feature type="compositionally biased region" description="Basic and acidic residues" evidence="3">
    <location>
        <begin position="114"/>
        <end position="123"/>
    </location>
</feature>
<dbReference type="Gene3D" id="2.40.50.40">
    <property type="match status" value="1"/>
</dbReference>
<dbReference type="InterPro" id="IPR023780">
    <property type="entry name" value="Chromo_domain"/>
</dbReference>
<dbReference type="InterPro" id="IPR023779">
    <property type="entry name" value="Chromodomain_CS"/>
</dbReference>
<feature type="domain" description="Chromo" evidence="4">
    <location>
        <begin position="1"/>
        <end position="45"/>
    </location>
</feature>
<organism evidence="5 6">
    <name type="scientific">Anisakis simplex</name>
    <name type="common">Herring worm</name>
    <dbReference type="NCBI Taxonomy" id="6269"/>
    <lineage>
        <taxon>Eukaryota</taxon>
        <taxon>Metazoa</taxon>
        <taxon>Ecdysozoa</taxon>
        <taxon>Nematoda</taxon>
        <taxon>Chromadorea</taxon>
        <taxon>Rhabditida</taxon>
        <taxon>Spirurina</taxon>
        <taxon>Ascaridomorpha</taxon>
        <taxon>Ascaridoidea</taxon>
        <taxon>Anisakidae</taxon>
        <taxon>Anisakis</taxon>
        <taxon>Anisakis simplex complex</taxon>
    </lineage>
</organism>
<dbReference type="Proteomes" id="UP000267096">
    <property type="component" value="Unassembled WGS sequence"/>
</dbReference>
<dbReference type="InterPro" id="IPR000953">
    <property type="entry name" value="Chromo/chromo_shadow_dom"/>
</dbReference>
<keyword evidence="6" id="KW-1185">Reference proteome</keyword>
<dbReference type="EMBL" id="UYRR01011644">
    <property type="protein sequence ID" value="VDK26036.1"/>
    <property type="molecule type" value="Genomic_DNA"/>
</dbReference>
<evidence type="ECO:0000256" key="2">
    <source>
        <dbReference type="ARBA" id="ARBA00023242"/>
    </source>
</evidence>
<dbReference type="GO" id="GO:0005634">
    <property type="term" value="C:nucleus"/>
    <property type="evidence" value="ECO:0007669"/>
    <property type="project" value="UniProtKB-SubCell"/>
</dbReference>
<dbReference type="OrthoDB" id="433924at2759"/>
<evidence type="ECO:0000256" key="3">
    <source>
        <dbReference type="SAM" id="MobiDB-lite"/>
    </source>
</evidence>
<name>A0A3P6NIC1_ANISI</name>
<sequence>MYKVRWLGFDEADDTWEPYENLAEDCDRLIETFYLNSEGEEGNLNENQIDDEFAEELIEGGGSHEELGEGFMDSLIQSEVDGTIVVARGQLQQEDGISYEEDGTSEKIVSEESAKLEEFKEGPMEDDVSELQQQLNGLND</sequence>
<keyword evidence="2" id="KW-0539">Nucleus</keyword>
<accession>A0A3P6NIC1</accession>
<dbReference type="SUPFAM" id="SSF54160">
    <property type="entry name" value="Chromo domain-like"/>
    <property type="match status" value="1"/>
</dbReference>
<feature type="non-terminal residue" evidence="5">
    <location>
        <position position="140"/>
    </location>
</feature>
<dbReference type="AlphaFoldDB" id="A0A3P6NIC1"/>
<evidence type="ECO:0000259" key="4">
    <source>
        <dbReference type="PROSITE" id="PS50013"/>
    </source>
</evidence>
<dbReference type="PROSITE" id="PS50013">
    <property type="entry name" value="CHROMO_2"/>
    <property type="match status" value="1"/>
</dbReference>
<evidence type="ECO:0000256" key="1">
    <source>
        <dbReference type="ARBA" id="ARBA00004123"/>
    </source>
</evidence>